<dbReference type="InterPro" id="IPR051615">
    <property type="entry name" value="Transcr_Regulatory_Elem"/>
</dbReference>
<evidence type="ECO:0000256" key="2">
    <source>
        <dbReference type="ARBA" id="ARBA00022723"/>
    </source>
</evidence>
<evidence type="ECO:0000313" key="11">
    <source>
        <dbReference type="Proteomes" id="UP000258309"/>
    </source>
</evidence>
<keyword evidence="5" id="KW-0238">DNA-binding</keyword>
<reference evidence="10 11" key="1">
    <citation type="submission" date="2018-05" db="EMBL/GenBank/DDBJ databases">
        <title>Draft genome sequence of Scytalidium lignicola DSM 105466, a ubiquitous saprotrophic fungus.</title>
        <authorList>
            <person name="Buettner E."/>
            <person name="Gebauer A.M."/>
            <person name="Hofrichter M."/>
            <person name="Liers C."/>
            <person name="Kellner H."/>
        </authorList>
    </citation>
    <scope>NUCLEOTIDE SEQUENCE [LARGE SCALE GENOMIC DNA]</scope>
    <source>
        <strain evidence="10 11">DSM 105466</strain>
    </source>
</reference>
<evidence type="ECO:0000256" key="3">
    <source>
        <dbReference type="ARBA" id="ARBA00022833"/>
    </source>
</evidence>
<dbReference type="PROSITE" id="PS50048">
    <property type="entry name" value="ZN2_CY6_FUNGAL_2"/>
    <property type="match status" value="1"/>
</dbReference>
<dbReference type="PANTHER" id="PTHR31313">
    <property type="entry name" value="TY1 ENHANCER ACTIVATOR"/>
    <property type="match status" value="1"/>
</dbReference>
<keyword evidence="6" id="KW-0804">Transcription</keyword>
<dbReference type="GO" id="GO:0006351">
    <property type="term" value="P:DNA-templated transcription"/>
    <property type="evidence" value="ECO:0007669"/>
    <property type="project" value="InterPro"/>
</dbReference>
<keyword evidence="2" id="KW-0479">Metal-binding</keyword>
<comment type="caution">
    <text evidence="10">The sequence shown here is derived from an EMBL/GenBank/DDBJ whole genome shotgun (WGS) entry which is preliminary data.</text>
</comment>
<dbReference type="OMA" id="YIAHTAC"/>
<keyword evidence="7" id="KW-0539">Nucleus</keyword>
<protein>
    <recommendedName>
        <fullName evidence="9">Zn(2)-C6 fungal-type domain-containing protein</fullName>
    </recommendedName>
</protein>
<evidence type="ECO:0000256" key="4">
    <source>
        <dbReference type="ARBA" id="ARBA00023015"/>
    </source>
</evidence>
<evidence type="ECO:0000256" key="5">
    <source>
        <dbReference type="ARBA" id="ARBA00023125"/>
    </source>
</evidence>
<evidence type="ECO:0000256" key="6">
    <source>
        <dbReference type="ARBA" id="ARBA00023163"/>
    </source>
</evidence>
<dbReference type="STRING" id="5539.A0A3E2H7T6"/>
<dbReference type="GO" id="GO:0005634">
    <property type="term" value="C:nucleus"/>
    <property type="evidence" value="ECO:0007669"/>
    <property type="project" value="UniProtKB-SubCell"/>
</dbReference>
<name>A0A3E2H7T6_SCYLI</name>
<evidence type="ECO:0000259" key="9">
    <source>
        <dbReference type="PROSITE" id="PS50048"/>
    </source>
</evidence>
<dbReference type="SMART" id="SM00906">
    <property type="entry name" value="Fungal_trans"/>
    <property type="match status" value="1"/>
</dbReference>
<dbReference type="InterPro" id="IPR007219">
    <property type="entry name" value="XnlR_reg_dom"/>
</dbReference>
<dbReference type="PROSITE" id="PS00463">
    <property type="entry name" value="ZN2_CY6_FUNGAL_1"/>
    <property type="match status" value="1"/>
</dbReference>
<feature type="region of interest" description="Disordered" evidence="8">
    <location>
        <begin position="937"/>
        <end position="959"/>
    </location>
</feature>
<evidence type="ECO:0000256" key="8">
    <source>
        <dbReference type="SAM" id="MobiDB-lite"/>
    </source>
</evidence>
<dbReference type="GO" id="GO:0008270">
    <property type="term" value="F:zinc ion binding"/>
    <property type="evidence" value="ECO:0007669"/>
    <property type="project" value="InterPro"/>
</dbReference>
<feature type="compositionally biased region" description="Polar residues" evidence="8">
    <location>
        <begin position="937"/>
        <end position="948"/>
    </location>
</feature>
<feature type="domain" description="Zn(2)-C6 fungal-type" evidence="9">
    <location>
        <begin position="99"/>
        <end position="130"/>
    </location>
</feature>
<dbReference type="CDD" id="cd00067">
    <property type="entry name" value="GAL4"/>
    <property type="match status" value="1"/>
</dbReference>
<dbReference type="OrthoDB" id="2162761at2759"/>
<feature type="region of interest" description="Disordered" evidence="8">
    <location>
        <begin position="1"/>
        <end position="88"/>
    </location>
</feature>
<feature type="non-terminal residue" evidence="10">
    <location>
        <position position="959"/>
    </location>
</feature>
<evidence type="ECO:0000256" key="1">
    <source>
        <dbReference type="ARBA" id="ARBA00004123"/>
    </source>
</evidence>
<dbReference type="AlphaFoldDB" id="A0A3E2H7T6"/>
<feature type="compositionally biased region" description="Low complexity" evidence="8">
    <location>
        <begin position="732"/>
        <end position="743"/>
    </location>
</feature>
<feature type="region of interest" description="Disordered" evidence="8">
    <location>
        <begin position="729"/>
        <end position="762"/>
    </location>
</feature>
<dbReference type="Pfam" id="PF04082">
    <property type="entry name" value="Fungal_trans"/>
    <property type="match status" value="1"/>
</dbReference>
<accession>A0A3E2H7T6</accession>
<organism evidence="10 11">
    <name type="scientific">Scytalidium lignicola</name>
    <name type="common">Hyphomycete</name>
    <dbReference type="NCBI Taxonomy" id="5539"/>
    <lineage>
        <taxon>Eukaryota</taxon>
        <taxon>Fungi</taxon>
        <taxon>Dikarya</taxon>
        <taxon>Ascomycota</taxon>
        <taxon>Pezizomycotina</taxon>
        <taxon>Leotiomycetes</taxon>
        <taxon>Leotiomycetes incertae sedis</taxon>
        <taxon>Scytalidium</taxon>
    </lineage>
</organism>
<dbReference type="EMBL" id="NCSJ02000127">
    <property type="protein sequence ID" value="RFU29459.1"/>
    <property type="molecule type" value="Genomic_DNA"/>
</dbReference>
<dbReference type="InterPro" id="IPR001138">
    <property type="entry name" value="Zn2Cys6_DnaBD"/>
</dbReference>
<dbReference type="Proteomes" id="UP000258309">
    <property type="component" value="Unassembled WGS sequence"/>
</dbReference>
<evidence type="ECO:0000313" key="10">
    <source>
        <dbReference type="EMBL" id="RFU29459.1"/>
    </source>
</evidence>
<gene>
    <name evidence="10" type="ORF">B7463_g6869</name>
</gene>
<dbReference type="InterPro" id="IPR036864">
    <property type="entry name" value="Zn2-C6_fun-type_DNA-bd_sf"/>
</dbReference>
<dbReference type="Pfam" id="PF00172">
    <property type="entry name" value="Zn_clus"/>
    <property type="match status" value="1"/>
</dbReference>
<dbReference type="SUPFAM" id="SSF57701">
    <property type="entry name" value="Zn2/Cys6 DNA-binding domain"/>
    <property type="match status" value="1"/>
</dbReference>
<comment type="subcellular location">
    <subcellularLocation>
        <location evidence="1">Nucleus</location>
    </subcellularLocation>
</comment>
<dbReference type="PANTHER" id="PTHR31313:SF81">
    <property type="entry name" value="TY1 ENHANCER ACTIVATOR"/>
    <property type="match status" value="1"/>
</dbReference>
<dbReference type="SMART" id="SM00066">
    <property type="entry name" value="GAL4"/>
    <property type="match status" value="1"/>
</dbReference>
<evidence type="ECO:0000256" key="7">
    <source>
        <dbReference type="ARBA" id="ARBA00023242"/>
    </source>
</evidence>
<feature type="compositionally biased region" description="Low complexity" evidence="8">
    <location>
        <begin position="28"/>
        <end position="43"/>
    </location>
</feature>
<sequence>MDRVDVDASSSDGSYRALDGGVAPPPAVSNANASAEVSGAASGDGDYKRVAQSQSHSLAGGRGASGGGGSVPASPVQRKKSSRNSRDAAAIKRRCVSTACIACRRRKSKCDGNMPACAACSQVYGTACIYDPNSDHRRKGVYKEKADNIKMKNSTLHTLIQAILNATEDEVPALVNRIRTCESLDEVAESISRHEKGAELVEEDFYEEDIPEVSVSLPTFETELSGKMGELRLENGSVRFLGGTSNLIYLDPAEEDGVGNGPLELEQQQEEPLTSWTTVTSDPEVIVHLINMYFTWHYPFFTTLSRSLFYRDFLLGKPHKPPKRAMYCSSLLVNAMLALGCHFTNSPQACADPNDPTTKGDHFFAEAKRLIVENDEYERPRLVTVQALCLMSVREAGCGREAKGWVYSGMSFRMAQDMGLNLDSSGMTNSANSKEPIDEKELDAGRITFWGCFLFDKCWSNYLGRLPQLPTANITVPRYEVFPTEDADIWSPYTDSGISEQNSQVSRTRAVALQISRLCEISSDLLIYFYNPQHLERSAGKNQELKKLGELQTRLEAWRKELPKELEPKEGQLPNVLLMHMFFHLLYIHLFRPFLKYNPANSPLPSHVSPRKLSTQNAASISKLMRLYKRTYGLRQICNIAVYIVHSACTIHLLNLPEKNSKRDIIHGVKQLEEIAEDWLCARRTLSILSVLARKWNVTLPEEALEVLTRTDARFGYFSTADVPSPKVELVSSPASGSGASPARTYQKFHTSSEQPPHTQTELQQSLYSYVPSSNAVAGPRITQQLQDQRTRTVSPSYAPLQPQTNLNPMSLPPETSIFSSVSYPITAADLQQSQTYTTASGIPTNHSSPAQDFAVSEVGSTASLPRQISPSQMLGVVGEDGLAQSQDWWLRDQANLAAGFENWLGDGRGGAESTGIADEEYSGIGGAAPGYYITPGNNAPVNGSGTLKRNHRPDEEWY</sequence>
<keyword evidence="4" id="KW-0805">Transcription regulation</keyword>
<feature type="compositionally biased region" description="Gly residues" evidence="8">
    <location>
        <begin position="60"/>
        <end position="70"/>
    </location>
</feature>
<dbReference type="Gene3D" id="4.10.240.10">
    <property type="entry name" value="Zn(2)-C6 fungal-type DNA-binding domain"/>
    <property type="match status" value="1"/>
</dbReference>
<dbReference type="CDD" id="cd12148">
    <property type="entry name" value="fungal_TF_MHR"/>
    <property type="match status" value="1"/>
</dbReference>
<dbReference type="GO" id="GO:0003677">
    <property type="term" value="F:DNA binding"/>
    <property type="evidence" value="ECO:0007669"/>
    <property type="project" value="UniProtKB-KW"/>
</dbReference>
<feature type="compositionally biased region" description="Polar residues" evidence="8">
    <location>
        <begin position="748"/>
        <end position="762"/>
    </location>
</feature>
<keyword evidence="11" id="KW-1185">Reference proteome</keyword>
<feature type="non-terminal residue" evidence="10">
    <location>
        <position position="1"/>
    </location>
</feature>
<keyword evidence="3" id="KW-0862">Zinc</keyword>
<dbReference type="GO" id="GO:0000981">
    <property type="term" value="F:DNA-binding transcription factor activity, RNA polymerase II-specific"/>
    <property type="evidence" value="ECO:0007669"/>
    <property type="project" value="InterPro"/>
</dbReference>
<proteinExistence type="predicted"/>